<dbReference type="EMBL" id="JAFNJU010000010">
    <property type="protein sequence ID" value="MBO1265869.1"/>
    <property type="molecule type" value="Genomic_DNA"/>
</dbReference>
<evidence type="ECO:0000256" key="4">
    <source>
        <dbReference type="ARBA" id="ARBA00023163"/>
    </source>
</evidence>
<dbReference type="InterPro" id="IPR036390">
    <property type="entry name" value="WH_DNA-bd_sf"/>
</dbReference>
<dbReference type="Pfam" id="PF01325">
    <property type="entry name" value="Fe_dep_repress"/>
    <property type="match status" value="1"/>
</dbReference>
<dbReference type="RefSeq" id="WP_207600392.1">
    <property type="nucleotide sequence ID" value="NZ_JAFNJU010000010.1"/>
</dbReference>
<accession>A0A939H7X3</accession>
<dbReference type="AlphaFoldDB" id="A0A939H7X3"/>
<dbReference type="InterPro" id="IPR036388">
    <property type="entry name" value="WH-like_DNA-bd_sf"/>
</dbReference>
<dbReference type="PANTHER" id="PTHR33238:SF7">
    <property type="entry name" value="IRON-DEPENDENT TRANSCRIPTIONAL REGULATOR"/>
    <property type="match status" value="1"/>
</dbReference>
<dbReference type="PANTHER" id="PTHR33238">
    <property type="entry name" value="IRON (METAL) DEPENDENT REPRESSOR, DTXR FAMILY"/>
    <property type="match status" value="1"/>
</dbReference>
<dbReference type="Gene3D" id="1.10.10.10">
    <property type="entry name" value="Winged helix-like DNA-binding domain superfamily/Winged helix DNA-binding domain"/>
    <property type="match status" value="1"/>
</dbReference>
<proteinExistence type="inferred from homology"/>
<gene>
    <name evidence="6" type="ORF">J3A84_12585</name>
</gene>
<keyword evidence="3" id="KW-0238">DNA-binding</keyword>
<dbReference type="Proteomes" id="UP000664218">
    <property type="component" value="Unassembled WGS sequence"/>
</dbReference>
<name>A0A939H7X3_9CLOT</name>
<dbReference type="SMART" id="SM00529">
    <property type="entry name" value="HTH_DTXR"/>
    <property type="match status" value="1"/>
</dbReference>
<evidence type="ECO:0000259" key="5">
    <source>
        <dbReference type="PROSITE" id="PS50944"/>
    </source>
</evidence>
<organism evidence="6 7">
    <name type="scientific">Proteiniclasticum aestuarii</name>
    <dbReference type="NCBI Taxonomy" id="2817862"/>
    <lineage>
        <taxon>Bacteria</taxon>
        <taxon>Bacillati</taxon>
        <taxon>Bacillota</taxon>
        <taxon>Clostridia</taxon>
        <taxon>Eubacteriales</taxon>
        <taxon>Clostridiaceae</taxon>
        <taxon>Proteiniclasticum</taxon>
    </lineage>
</organism>
<dbReference type="GO" id="GO:0046983">
    <property type="term" value="F:protein dimerization activity"/>
    <property type="evidence" value="ECO:0007669"/>
    <property type="project" value="InterPro"/>
</dbReference>
<dbReference type="PROSITE" id="PS50944">
    <property type="entry name" value="HTH_DTXR"/>
    <property type="match status" value="1"/>
</dbReference>
<dbReference type="InterPro" id="IPR050536">
    <property type="entry name" value="DtxR_MntR_Metal-Reg"/>
</dbReference>
<dbReference type="Pfam" id="PF02742">
    <property type="entry name" value="Fe_dep_repr_C"/>
    <property type="match status" value="1"/>
</dbReference>
<feature type="domain" description="HTH dtxR-type" evidence="5">
    <location>
        <begin position="3"/>
        <end position="64"/>
    </location>
</feature>
<evidence type="ECO:0000313" key="6">
    <source>
        <dbReference type="EMBL" id="MBO1265869.1"/>
    </source>
</evidence>
<dbReference type="SUPFAM" id="SSF46785">
    <property type="entry name" value="Winged helix' DNA-binding domain"/>
    <property type="match status" value="1"/>
</dbReference>
<keyword evidence="2" id="KW-0805">Transcription regulation</keyword>
<dbReference type="GO" id="GO:0003677">
    <property type="term" value="F:DNA binding"/>
    <property type="evidence" value="ECO:0007669"/>
    <property type="project" value="UniProtKB-KW"/>
</dbReference>
<dbReference type="InterPro" id="IPR022687">
    <property type="entry name" value="HTH_DTXR"/>
</dbReference>
<evidence type="ECO:0000256" key="1">
    <source>
        <dbReference type="ARBA" id="ARBA00007871"/>
    </source>
</evidence>
<dbReference type="InterPro" id="IPR022689">
    <property type="entry name" value="Iron_dep_repressor"/>
</dbReference>
<reference evidence="6" key="1">
    <citation type="submission" date="2021-03" db="EMBL/GenBank/DDBJ databases">
        <title>Proteiniclasticum marinus sp. nov., isolated from tidal flat sediment.</title>
        <authorList>
            <person name="Namirimu T."/>
            <person name="Yang J.-A."/>
            <person name="Yang S.-H."/>
            <person name="Kim Y.-J."/>
            <person name="Kwon K.K."/>
        </authorList>
    </citation>
    <scope>NUCLEOTIDE SEQUENCE</scope>
    <source>
        <strain evidence="6">SCR006</strain>
    </source>
</reference>
<evidence type="ECO:0000256" key="2">
    <source>
        <dbReference type="ARBA" id="ARBA00023015"/>
    </source>
</evidence>
<comment type="similarity">
    <text evidence="1">Belongs to the DtxR/MntR family.</text>
</comment>
<evidence type="ECO:0000313" key="7">
    <source>
        <dbReference type="Proteomes" id="UP000664218"/>
    </source>
</evidence>
<dbReference type="GO" id="GO:0003700">
    <property type="term" value="F:DNA-binding transcription factor activity"/>
    <property type="evidence" value="ECO:0007669"/>
    <property type="project" value="InterPro"/>
</dbReference>
<keyword evidence="7" id="KW-1185">Reference proteome</keyword>
<dbReference type="InterPro" id="IPR001367">
    <property type="entry name" value="Fe_dep_repressor"/>
</dbReference>
<sequence length="126" mass="14413">MKLTESTEMYLATIMLLEEEHESAKVVEIADILGVTKPSVSKAMKQLLEEGYIDKELYGHITLTDLGRQAAEKVVHKRRLIISYLQHSLGLSREEASRNACRMEHVISDEMLEGIRTYLKDQKLHS</sequence>
<protein>
    <submittedName>
        <fullName evidence="6">Metal-dependent transcriptional regulator</fullName>
    </submittedName>
</protein>
<comment type="caution">
    <text evidence="6">The sequence shown here is derived from an EMBL/GenBank/DDBJ whole genome shotgun (WGS) entry which is preliminary data.</text>
</comment>
<evidence type="ECO:0000256" key="3">
    <source>
        <dbReference type="ARBA" id="ARBA00023125"/>
    </source>
</evidence>
<dbReference type="GO" id="GO:0046914">
    <property type="term" value="F:transition metal ion binding"/>
    <property type="evidence" value="ECO:0007669"/>
    <property type="project" value="InterPro"/>
</dbReference>
<keyword evidence="4" id="KW-0804">Transcription</keyword>
<dbReference type="InterPro" id="IPR036421">
    <property type="entry name" value="Fe_dep_repressor_sf"/>
</dbReference>
<dbReference type="Gene3D" id="1.10.60.10">
    <property type="entry name" value="Iron dependent repressor, metal binding and dimerisation domain"/>
    <property type="match status" value="1"/>
</dbReference>